<evidence type="ECO:0000313" key="11">
    <source>
        <dbReference type="EMBL" id="QCY48042.1"/>
    </source>
</evidence>
<keyword evidence="3 9" id="KW-0813">Transport</keyword>
<dbReference type="InterPro" id="IPR006667">
    <property type="entry name" value="SLC41_membr_dom"/>
</dbReference>
<dbReference type="PROSITE" id="PS51371">
    <property type="entry name" value="CBS"/>
    <property type="match status" value="2"/>
</dbReference>
<dbReference type="InterPro" id="IPR036739">
    <property type="entry name" value="SLC41_membr_dom_sf"/>
</dbReference>
<dbReference type="Gene3D" id="1.10.357.20">
    <property type="entry name" value="SLC41 divalent cation transporters, integral membrane domain"/>
    <property type="match status" value="1"/>
</dbReference>
<feature type="transmembrane region" description="Helical" evidence="9">
    <location>
        <begin position="317"/>
        <end position="335"/>
    </location>
</feature>
<dbReference type="Gene3D" id="1.25.60.10">
    <property type="entry name" value="MgtE N-terminal domain-like"/>
    <property type="match status" value="1"/>
</dbReference>
<dbReference type="SMART" id="SM00116">
    <property type="entry name" value="CBS"/>
    <property type="match status" value="2"/>
</dbReference>
<dbReference type="SMART" id="SM00924">
    <property type="entry name" value="MgtE_N"/>
    <property type="match status" value="1"/>
</dbReference>
<keyword evidence="9" id="KW-0479">Metal-binding</keyword>
<feature type="domain" description="CBS" evidence="10">
    <location>
        <begin position="207"/>
        <end position="263"/>
    </location>
</feature>
<evidence type="ECO:0000313" key="12">
    <source>
        <dbReference type="Proteomes" id="UP000307000"/>
    </source>
</evidence>
<dbReference type="InterPro" id="IPR038076">
    <property type="entry name" value="MgtE_N_sf"/>
</dbReference>
<keyword evidence="8" id="KW-0129">CBS domain</keyword>
<keyword evidence="4 9" id="KW-0812">Transmembrane</keyword>
<feature type="transmembrane region" description="Helical" evidence="9">
    <location>
        <begin position="291"/>
        <end position="311"/>
    </location>
</feature>
<reference evidence="11 12" key="1">
    <citation type="submission" date="2018-12" db="EMBL/GenBank/DDBJ databases">
        <title>Complete Genome Sequence of Glutamicibacter creatinolyticus strain LGCM259,isolated from an abscess of a 12-year-old mare in Italy.</title>
        <authorList>
            <person name="Santos R.G."/>
            <person name="Silva A.L."/>
            <person name="Seyffert N."/>
            <person name="Castro T.L.P."/>
            <person name="Attili A.R."/>
            <person name="Rifici C."/>
            <person name="Mazzullo G."/>
            <person name="Brenig B."/>
            <person name="Venanzi F."/>
            <person name="Azevedo V."/>
        </authorList>
    </citation>
    <scope>NUCLEOTIDE SEQUENCE [LARGE SCALE GENOMIC DNA]</scope>
    <source>
        <strain evidence="11 12">LGCM 259</strain>
    </source>
</reference>
<keyword evidence="11" id="KW-0489">Methyltransferase</keyword>
<evidence type="ECO:0000259" key="10">
    <source>
        <dbReference type="PROSITE" id="PS51371"/>
    </source>
</evidence>
<dbReference type="Proteomes" id="UP000307000">
    <property type="component" value="Chromosome"/>
</dbReference>
<dbReference type="GO" id="GO:0046872">
    <property type="term" value="F:metal ion binding"/>
    <property type="evidence" value="ECO:0007669"/>
    <property type="project" value="UniProtKB-KW"/>
</dbReference>
<dbReference type="InterPro" id="IPR046342">
    <property type="entry name" value="CBS_dom_sf"/>
</dbReference>
<gene>
    <name evidence="11" type="ORF">GcLGCM259_2335</name>
</gene>
<dbReference type="GO" id="GO:0005886">
    <property type="term" value="C:plasma membrane"/>
    <property type="evidence" value="ECO:0007669"/>
    <property type="project" value="UniProtKB-SubCell"/>
</dbReference>
<comment type="subunit">
    <text evidence="9">Homodimer.</text>
</comment>
<dbReference type="Pfam" id="PF00571">
    <property type="entry name" value="CBS"/>
    <property type="match status" value="2"/>
</dbReference>
<comment type="subcellular location">
    <subcellularLocation>
        <location evidence="9">Cell membrane</location>
        <topology evidence="9">Multi-pass membrane protein</topology>
    </subcellularLocation>
    <subcellularLocation>
        <location evidence="1">Membrane</location>
        <topology evidence="1">Multi-pass membrane protein</topology>
    </subcellularLocation>
</comment>
<dbReference type="NCBIfam" id="TIGR00400">
    <property type="entry name" value="mgtE"/>
    <property type="match status" value="1"/>
</dbReference>
<dbReference type="Pfam" id="PF01769">
    <property type="entry name" value="MgtE"/>
    <property type="match status" value="1"/>
</dbReference>
<dbReference type="Pfam" id="PF03448">
    <property type="entry name" value="MgtE_N"/>
    <property type="match status" value="1"/>
</dbReference>
<dbReference type="KEGG" id="gcr:GcLGCM259_2335"/>
<dbReference type="GO" id="GO:0008168">
    <property type="term" value="F:methyltransferase activity"/>
    <property type="evidence" value="ECO:0007669"/>
    <property type="project" value="UniProtKB-KW"/>
</dbReference>
<dbReference type="PANTHER" id="PTHR43773:SF1">
    <property type="entry name" value="MAGNESIUM TRANSPORTER MGTE"/>
    <property type="match status" value="1"/>
</dbReference>
<evidence type="ECO:0000256" key="4">
    <source>
        <dbReference type="ARBA" id="ARBA00022692"/>
    </source>
</evidence>
<dbReference type="EMBL" id="CP034412">
    <property type="protein sequence ID" value="QCY48042.1"/>
    <property type="molecule type" value="Genomic_DNA"/>
</dbReference>
<evidence type="ECO:0000256" key="7">
    <source>
        <dbReference type="ARBA" id="ARBA00023136"/>
    </source>
</evidence>
<organism evidence="11 12">
    <name type="scientific">Glutamicibacter creatinolyticus</name>
    <dbReference type="NCBI Taxonomy" id="162496"/>
    <lineage>
        <taxon>Bacteria</taxon>
        <taxon>Bacillati</taxon>
        <taxon>Actinomycetota</taxon>
        <taxon>Actinomycetes</taxon>
        <taxon>Micrococcales</taxon>
        <taxon>Micrococcaceae</taxon>
        <taxon>Glutamicibacter</taxon>
    </lineage>
</organism>
<evidence type="ECO:0000256" key="6">
    <source>
        <dbReference type="ARBA" id="ARBA00022989"/>
    </source>
</evidence>
<proteinExistence type="inferred from homology"/>
<feature type="transmembrane region" description="Helical" evidence="9">
    <location>
        <begin position="393"/>
        <end position="419"/>
    </location>
</feature>
<dbReference type="CDD" id="cd04606">
    <property type="entry name" value="CBS_pair_Mg_transporter"/>
    <property type="match status" value="1"/>
</dbReference>
<dbReference type="AlphaFoldDB" id="A0A5B7WVW9"/>
<evidence type="ECO:0000256" key="8">
    <source>
        <dbReference type="PROSITE-ProRule" id="PRU00703"/>
    </source>
</evidence>
<sequence>MPVNTTDKVDFSTTSRMIRRAIDERDMAELSRVLDALEVPEVLEHLESLPLKDSAIAYRMLHKDRAMDVFEMLDAPVQAELLEAMQGHPVTEVFAAMDPDDRVALLDELPAQVAAKLLQGLGERERRETNVLLGYSSGVVGHVMSPNFVTTHPGLSVAQTMRRIHRVMDDVESIYTVLITDGARRLVGVVSLRELMGADDEQLVGELASEPYTATANEPVAVAARRTIDTRVMVMPVLDLEERVVGVLTIDDAIRLIDLEEEERSARGAGTEPLRRPYLTTPIRSLVKSRLVWLLVLGIGATLTVQVLSSFEETLESMVVLSLFIPLVVGIGGNTGNQAATTVTRALAVGDIRVADLGRVLLREVRVGGILGLCLGSLALLIASLVFDLQVAVIIGITLVALCTIAAAVGGIMPIIGKLLRVDPAVFSNPFISTFVDAAGLVVYFSVAMSVVQNFGGM</sequence>
<protein>
    <recommendedName>
        <fullName evidence="9">Magnesium transporter MgtE</fullName>
    </recommendedName>
</protein>
<dbReference type="SUPFAM" id="SSF158791">
    <property type="entry name" value="MgtE N-terminal domain-like"/>
    <property type="match status" value="1"/>
</dbReference>
<accession>A0A5B7WVW9</accession>
<dbReference type="InterPro" id="IPR006669">
    <property type="entry name" value="MgtE_transporter"/>
</dbReference>
<evidence type="ECO:0000256" key="3">
    <source>
        <dbReference type="ARBA" id="ARBA00022448"/>
    </source>
</evidence>
<dbReference type="GO" id="GO:0015095">
    <property type="term" value="F:magnesium ion transmembrane transporter activity"/>
    <property type="evidence" value="ECO:0007669"/>
    <property type="project" value="UniProtKB-UniRule"/>
</dbReference>
<feature type="domain" description="CBS" evidence="10">
    <location>
        <begin position="144"/>
        <end position="206"/>
    </location>
</feature>
<evidence type="ECO:0000256" key="1">
    <source>
        <dbReference type="ARBA" id="ARBA00004141"/>
    </source>
</evidence>
<comment type="similarity">
    <text evidence="2 9">Belongs to the SLC41A transporter family.</text>
</comment>
<evidence type="ECO:0000256" key="5">
    <source>
        <dbReference type="ARBA" id="ARBA00022842"/>
    </source>
</evidence>
<feature type="transmembrane region" description="Helical" evidence="9">
    <location>
        <begin position="431"/>
        <end position="452"/>
    </location>
</feature>
<keyword evidence="12" id="KW-1185">Reference proteome</keyword>
<keyword evidence="5 9" id="KW-0460">Magnesium</keyword>
<comment type="function">
    <text evidence="9">Acts as a magnesium transporter.</text>
</comment>
<keyword evidence="9" id="KW-1003">Cell membrane</keyword>
<dbReference type="InterPro" id="IPR000644">
    <property type="entry name" value="CBS_dom"/>
</dbReference>
<dbReference type="Gene3D" id="3.10.580.10">
    <property type="entry name" value="CBS-domain"/>
    <property type="match status" value="1"/>
</dbReference>
<dbReference type="GO" id="GO:0032259">
    <property type="term" value="P:methylation"/>
    <property type="evidence" value="ECO:0007669"/>
    <property type="project" value="UniProtKB-KW"/>
</dbReference>
<keyword evidence="7 9" id="KW-0472">Membrane</keyword>
<dbReference type="SUPFAM" id="SSF54631">
    <property type="entry name" value="CBS-domain pair"/>
    <property type="match status" value="1"/>
</dbReference>
<name>A0A5B7WVW9_9MICC</name>
<feature type="transmembrane region" description="Helical" evidence="9">
    <location>
        <begin position="367"/>
        <end position="387"/>
    </location>
</feature>
<evidence type="ECO:0000256" key="2">
    <source>
        <dbReference type="ARBA" id="ARBA00009749"/>
    </source>
</evidence>
<keyword evidence="11" id="KW-0808">Transferase</keyword>
<dbReference type="PANTHER" id="PTHR43773">
    <property type="entry name" value="MAGNESIUM TRANSPORTER MGTE"/>
    <property type="match status" value="1"/>
</dbReference>
<dbReference type="SUPFAM" id="SSF161093">
    <property type="entry name" value="MgtE membrane domain-like"/>
    <property type="match status" value="1"/>
</dbReference>
<dbReference type="InterPro" id="IPR006668">
    <property type="entry name" value="Mg_transptr_MgtE_intracell_dom"/>
</dbReference>
<evidence type="ECO:0000256" key="9">
    <source>
        <dbReference type="RuleBase" id="RU362011"/>
    </source>
</evidence>
<keyword evidence="6 9" id="KW-1133">Transmembrane helix</keyword>